<reference evidence="1 2" key="1">
    <citation type="submission" date="2024-09" db="EMBL/GenBank/DDBJ databases">
        <authorList>
            <person name="Lee S.D."/>
        </authorList>
    </citation>
    <scope>NUCLEOTIDE SEQUENCE [LARGE SCALE GENOMIC DNA]</scope>
    <source>
        <strain evidence="1 2">N8-3</strain>
    </source>
</reference>
<sequence>MSSDLEFGNFGQGRHRRVDTYRVPGSVRRVQQNHSLDLARLAAENNHNEVRAMLRKRAAEDASLDVTQVGQLAQTLAGGDAFLASLLIPIVQEFARQTVNDIRDFGR</sequence>
<evidence type="ECO:0000313" key="2">
    <source>
        <dbReference type="Proteomes" id="UP001592531"/>
    </source>
</evidence>
<protein>
    <submittedName>
        <fullName evidence="1">Uncharacterized protein</fullName>
    </submittedName>
</protein>
<keyword evidence="2" id="KW-1185">Reference proteome</keyword>
<proteinExistence type="predicted"/>
<name>A0ABV6W064_9ACTN</name>
<organism evidence="1 2">
    <name type="scientific">Streptacidiphilus cavernicola</name>
    <dbReference type="NCBI Taxonomy" id="3342716"/>
    <lineage>
        <taxon>Bacteria</taxon>
        <taxon>Bacillati</taxon>
        <taxon>Actinomycetota</taxon>
        <taxon>Actinomycetes</taxon>
        <taxon>Kitasatosporales</taxon>
        <taxon>Streptomycetaceae</taxon>
        <taxon>Streptacidiphilus</taxon>
    </lineage>
</organism>
<dbReference type="EMBL" id="JBHFAB010000017">
    <property type="protein sequence ID" value="MFC1419374.1"/>
    <property type="molecule type" value="Genomic_DNA"/>
</dbReference>
<evidence type="ECO:0000313" key="1">
    <source>
        <dbReference type="EMBL" id="MFC1419374.1"/>
    </source>
</evidence>
<accession>A0ABV6W064</accession>
<gene>
    <name evidence="1" type="ORF">ACEZDE_22465</name>
</gene>
<dbReference type="Proteomes" id="UP001592531">
    <property type="component" value="Unassembled WGS sequence"/>
</dbReference>
<dbReference type="RefSeq" id="WP_380538603.1">
    <property type="nucleotide sequence ID" value="NZ_JBHFAB010000017.1"/>
</dbReference>
<comment type="caution">
    <text evidence="1">The sequence shown here is derived from an EMBL/GenBank/DDBJ whole genome shotgun (WGS) entry which is preliminary data.</text>
</comment>